<keyword evidence="14" id="KW-0805">Transcription regulation</keyword>
<dbReference type="Pfam" id="PF04857">
    <property type="entry name" value="CAF1"/>
    <property type="match status" value="1"/>
</dbReference>
<accession>A0A6A4QFJ9</accession>
<dbReference type="InterPro" id="IPR006941">
    <property type="entry name" value="RNase_CAF1"/>
</dbReference>
<keyword evidence="15" id="KW-0804">Transcription</keyword>
<comment type="subunit">
    <text evidence="6">Component of the CCR4-NOT complex, at least composed of CRR4 and CAF1 proteins.</text>
</comment>
<evidence type="ECO:0000256" key="1">
    <source>
        <dbReference type="ARBA" id="ARBA00001663"/>
    </source>
</evidence>
<comment type="subcellular location">
    <subcellularLocation>
        <location evidence="4">Cytoplasm</location>
    </subcellularLocation>
    <subcellularLocation>
        <location evidence="3">Nucleus</location>
    </subcellularLocation>
</comment>
<dbReference type="AlphaFoldDB" id="A0A6A4QFJ9"/>
<proteinExistence type="inferred from homology"/>
<dbReference type="OrthoDB" id="739979at2759"/>
<evidence type="ECO:0000313" key="19">
    <source>
        <dbReference type="Proteomes" id="UP000447434"/>
    </source>
</evidence>
<evidence type="ECO:0000256" key="8">
    <source>
        <dbReference type="ARBA" id="ARBA00022490"/>
    </source>
</evidence>
<dbReference type="GO" id="GO:0005634">
    <property type="term" value="C:nucleus"/>
    <property type="evidence" value="ECO:0007669"/>
    <property type="project" value="UniProtKB-SubCell"/>
</dbReference>
<sequence>MASVSANMEPNLKPLVVRQVWAYNLVPEFYLISKLIPHYSFIAMDTEFPGSVFHYPTTESYSHHNLSPADNYSLLKANVDALKLIQVGFTLSDAAGNLPDLGTKYRYIWQFNFRDFNLARDTYAPDSIALLQRQGMSFAYNATYGIHSAHFGCLMISCGLLYNCNLTWLTFHGSHDFGYLIKIITRRALPTRLEEFLWFVKVMFGDNVYDVKHMMRFCPSLFGGLDRVARTLNVDREGKSHQAGSDSLLTCDVFQKIRDTCFIDDEHKRHAGLLFGLEIEICTKLQDFEEFY</sequence>
<evidence type="ECO:0000256" key="3">
    <source>
        <dbReference type="ARBA" id="ARBA00004123"/>
    </source>
</evidence>
<evidence type="ECO:0000256" key="13">
    <source>
        <dbReference type="ARBA" id="ARBA00022884"/>
    </source>
</evidence>
<organism evidence="18 19">
    <name type="scientific">Lupinus albus</name>
    <name type="common">White lupine</name>
    <name type="synonym">Lupinus termis</name>
    <dbReference type="NCBI Taxonomy" id="3870"/>
    <lineage>
        <taxon>Eukaryota</taxon>
        <taxon>Viridiplantae</taxon>
        <taxon>Streptophyta</taxon>
        <taxon>Embryophyta</taxon>
        <taxon>Tracheophyta</taxon>
        <taxon>Spermatophyta</taxon>
        <taxon>Magnoliopsida</taxon>
        <taxon>eudicotyledons</taxon>
        <taxon>Gunneridae</taxon>
        <taxon>Pentapetalae</taxon>
        <taxon>rosids</taxon>
        <taxon>fabids</taxon>
        <taxon>Fabales</taxon>
        <taxon>Fabaceae</taxon>
        <taxon>Papilionoideae</taxon>
        <taxon>50 kb inversion clade</taxon>
        <taxon>genistoids sensu lato</taxon>
        <taxon>core genistoids</taxon>
        <taxon>Genisteae</taxon>
        <taxon>Lupinus</taxon>
    </lineage>
</organism>
<dbReference type="SUPFAM" id="SSF53098">
    <property type="entry name" value="Ribonuclease H-like"/>
    <property type="match status" value="1"/>
</dbReference>
<evidence type="ECO:0000256" key="7">
    <source>
        <dbReference type="ARBA" id="ARBA00012161"/>
    </source>
</evidence>
<evidence type="ECO:0000256" key="6">
    <source>
        <dbReference type="ARBA" id="ARBA00011757"/>
    </source>
</evidence>
<dbReference type="Proteomes" id="UP000447434">
    <property type="component" value="Chromosome 6"/>
</dbReference>
<dbReference type="GO" id="GO:0046872">
    <property type="term" value="F:metal ion binding"/>
    <property type="evidence" value="ECO:0007669"/>
    <property type="project" value="UniProtKB-KW"/>
</dbReference>
<evidence type="ECO:0000256" key="12">
    <source>
        <dbReference type="ARBA" id="ARBA00022839"/>
    </source>
</evidence>
<evidence type="ECO:0000256" key="2">
    <source>
        <dbReference type="ARBA" id="ARBA00001968"/>
    </source>
</evidence>
<dbReference type="InterPro" id="IPR039637">
    <property type="entry name" value="CNOT7/CNOT8/Pop2"/>
</dbReference>
<dbReference type="GO" id="GO:0004535">
    <property type="term" value="F:poly(A)-specific ribonuclease activity"/>
    <property type="evidence" value="ECO:0007669"/>
    <property type="project" value="UniProtKB-EC"/>
</dbReference>
<dbReference type="InterPro" id="IPR036397">
    <property type="entry name" value="RNaseH_sf"/>
</dbReference>
<keyword evidence="8" id="KW-0963">Cytoplasm</keyword>
<evidence type="ECO:0000256" key="17">
    <source>
        <dbReference type="ARBA" id="ARBA00025148"/>
    </source>
</evidence>
<dbReference type="GO" id="GO:0030014">
    <property type="term" value="C:CCR4-NOT complex"/>
    <property type="evidence" value="ECO:0007669"/>
    <property type="project" value="InterPro"/>
</dbReference>
<keyword evidence="19" id="KW-1185">Reference proteome</keyword>
<evidence type="ECO:0000256" key="9">
    <source>
        <dbReference type="ARBA" id="ARBA00022722"/>
    </source>
</evidence>
<reference evidence="19" key="1">
    <citation type="journal article" date="2020" name="Nat. Commun.">
        <title>Genome sequence of the cluster root forming white lupin.</title>
        <authorList>
            <person name="Hufnagel B."/>
            <person name="Marques A."/>
            <person name="Soriano A."/>
            <person name="Marques L."/>
            <person name="Divol F."/>
            <person name="Doumas P."/>
            <person name="Sallet E."/>
            <person name="Mancinotti D."/>
            <person name="Carrere S."/>
            <person name="Marande W."/>
            <person name="Arribat S."/>
            <person name="Keller J."/>
            <person name="Huneau C."/>
            <person name="Blein T."/>
            <person name="Aime D."/>
            <person name="Laguerre M."/>
            <person name="Taylor J."/>
            <person name="Schubert V."/>
            <person name="Nelson M."/>
            <person name="Geu-Flores F."/>
            <person name="Crespi M."/>
            <person name="Gallardo-Guerrero K."/>
            <person name="Delaux P.-M."/>
            <person name="Salse J."/>
            <person name="Berges H."/>
            <person name="Guyot R."/>
            <person name="Gouzy J."/>
            <person name="Peret B."/>
        </authorList>
    </citation>
    <scope>NUCLEOTIDE SEQUENCE [LARGE SCALE GENOMIC DNA]</scope>
    <source>
        <strain evidence="19">cv. Amiga</strain>
    </source>
</reference>
<evidence type="ECO:0000256" key="4">
    <source>
        <dbReference type="ARBA" id="ARBA00004496"/>
    </source>
</evidence>
<evidence type="ECO:0000256" key="16">
    <source>
        <dbReference type="ARBA" id="ARBA00023242"/>
    </source>
</evidence>
<keyword evidence="10" id="KW-0479">Metal-binding</keyword>
<dbReference type="Gene3D" id="3.30.420.10">
    <property type="entry name" value="Ribonuclease H-like superfamily/Ribonuclease H"/>
    <property type="match status" value="1"/>
</dbReference>
<evidence type="ECO:0000256" key="10">
    <source>
        <dbReference type="ARBA" id="ARBA00022723"/>
    </source>
</evidence>
<evidence type="ECO:0000256" key="14">
    <source>
        <dbReference type="ARBA" id="ARBA00023015"/>
    </source>
</evidence>
<keyword evidence="16" id="KW-0539">Nucleus</keyword>
<dbReference type="EMBL" id="WOCE01000006">
    <property type="protein sequence ID" value="KAE9612329.1"/>
    <property type="molecule type" value="Genomic_DNA"/>
</dbReference>
<comment type="similarity">
    <text evidence="5">Belongs to the CAF1 family.</text>
</comment>
<evidence type="ECO:0000256" key="11">
    <source>
        <dbReference type="ARBA" id="ARBA00022801"/>
    </source>
</evidence>
<comment type="catalytic activity">
    <reaction evidence="1">
        <text>Exonucleolytic cleavage of poly(A) to 5'-AMP.</text>
        <dbReference type="EC" id="3.1.13.4"/>
    </reaction>
</comment>
<keyword evidence="9" id="KW-0540">Nuclease</keyword>
<keyword evidence="13" id="KW-0694">RNA-binding</keyword>
<dbReference type="InterPro" id="IPR012337">
    <property type="entry name" value="RNaseH-like_sf"/>
</dbReference>
<name>A0A6A4QFJ9_LUPAL</name>
<dbReference type="EC" id="3.1.13.4" evidence="7"/>
<keyword evidence="12" id="KW-0269">Exonuclease</keyword>
<evidence type="ECO:0000256" key="5">
    <source>
        <dbReference type="ARBA" id="ARBA00008372"/>
    </source>
</evidence>
<dbReference type="GO" id="GO:0003723">
    <property type="term" value="F:RNA binding"/>
    <property type="evidence" value="ECO:0007669"/>
    <property type="project" value="UniProtKB-KW"/>
</dbReference>
<dbReference type="PANTHER" id="PTHR10797">
    <property type="entry name" value="CCR4-NOT TRANSCRIPTION COMPLEX SUBUNIT"/>
    <property type="match status" value="1"/>
</dbReference>
<gene>
    <name evidence="18" type="ORF">Lalb_Chr06g0171841</name>
</gene>
<protein>
    <recommendedName>
        <fullName evidence="7">poly(A)-specific ribonuclease</fullName>
        <ecNumber evidence="7">3.1.13.4</ecNumber>
    </recommendedName>
</protein>
<evidence type="ECO:0000313" key="18">
    <source>
        <dbReference type="EMBL" id="KAE9612329.1"/>
    </source>
</evidence>
<keyword evidence="11" id="KW-0378">Hydrolase</keyword>
<dbReference type="GO" id="GO:0005737">
    <property type="term" value="C:cytoplasm"/>
    <property type="evidence" value="ECO:0007669"/>
    <property type="project" value="UniProtKB-SubCell"/>
</dbReference>
<comment type="function">
    <text evidence="17">Ubiquitous transcription factor required for a diverse set of processes. It is a component of the CCR4 complex involved in the control of gene expression.</text>
</comment>
<evidence type="ECO:0000256" key="15">
    <source>
        <dbReference type="ARBA" id="ARBA00023163"/>
    </source>
</evidence>
<comment type="cofactor">
    <cofactor evidence="2">
        <name>a divalent metal cation</name>
        <dbReference type="ChEBI" id="CHEBI:60240"/>
    </cofactor>
</comment>
<comment type="caution">
    <text evidence="18">The sequence shown here is derived from an EMBL/GenBank/DDBJ whole genome shotgun (WGS) entry which is preliminary data.</text>
</comment>